<dbReference type="HOGENOM" id="CLU_3049110_0_0_3"/>
<organism evidence="1">
    <name type="scientific">Trichodesmium erythraeum (strain IMS101)</name>
    <dbReference type="NCBI Taxonomy" id="203124"/>
    <lineage>
        <taxon>Bacteria</taxon>
        <taxon>Bacillati</taxon>
        <taxon>Cyanobacteriota</taxon>
        <taxon>Cyanophyceae</taxon>
        <taxon>Oscillatoriophycideae</taxon>
        <taxon>Oscillatoriales</taxon>
        <taxon>Microcoleaceae</taxon>
        <taxon>Trichodesmium</taxon>
    </lineage>
</organism>
<reference evidence="1" key="1">
    <citation type="submission" date="2006-06" db="EMBL/GenBank/DDBJ databases">
        <title>Complete sequence of Trichodesmium erythraeum IMS101.</title>
        <authorList>
            <consortium name="US DOE Joint Genome Institute"/>
            <person name="Copeland A."/>
            <person name="Lucas S."/>
            <person name="Lapidus A."/>
            <person name="Barry K."/>
            <person name="Detter J.C."/>
            <person name="Glavina del Rio T."/>
            <person name="Hammon N."/>
            <person name="Israni S."/>
            <person name="Dalin E."/>
            <person name="Tice H."/>
            <person name="Pitluck S."/>
            <person name="Kiss H."/>
            <person name="Munk A.C."/>
            <person name="Brettin T."/>
            <person name="Bruce D."/>
            <person name="Han C."/>
            <person name="Tapia R."/>
            <person name="Gilna P."/>
            <person name="Schmutz J."/>
            <person name="Larimer F."/>
            <person name="Land M."/>
            <person name="Hauser L."/>
            <person name="Kyrpides N."/>
            <person name="Kim E."/>
            <person name="Richardson P."/>
        </authorList>
    </citation>
    <scope>NUCLEOTIDE SEQUENCE [LARGE SCALE GENOMIC DNA]</scope>
    <source>
        <strain evidence="1">IMS101</strain>
    </source>
</reference>
<dbReference type="AlphaFoldDB" id="Q118N6"/>
<protein>
    <submittedName>
        <fullName evidence="1">Uncharacterized protein</fullName>
    </submittedName>
</protein>
<proteinExistence type="predicted"/>
<dbReference type="EMBL" id="CP000393">
    <property type="protein sequence ID" value="ABG50038.1"/>
    <property type="molecule type" value="Genomic_DNA"/>
</dbReference>
<dbReference type="RefSeq" id="WP_011610432.1">
    <property type="nucleotide sequence ID" value="NC_008312.1"/>
</dbReference>
<name>Q118N6_TRIEI</name>
<dbReference type="KEGG" id="ter:Tery_0594"/>
<gene>
    <name evidence="1" type="ordered locus">Tery_0594</name>
</gene>
<accession>Q118N6</accession>
<evidence type="ECO:0000313" key="1">
    <source>
        <dbReference type="EMBL" id="ABG50038.1"/>
    </source>
</evidence>
<sequence length="54" mass="6057">MTKESATFVVGNPEIVANIIGPTEAYAQLKKDDNTLVFSFLGISQEALWMWPQR</sequence>